<organism evidence="8 9">
    <name type="scientific">Trypanosoma conorhini</name>
    <dbReference type="NCBI Taxonomy" id="83891"/>
    <lineage>
        <taxon>Eukaryota</taxon>
        <taxon>Discoba</taxon>
        <taxon>Euglenozoa</taxon>
        <taxon>Kinetoplastea</taxon>
        <taxon>Metakinetoplastina</taxon>
        <taxon>Trypanosomatida</taxon>
        <taxon>Trypanosomatidae</taxon>
        <taxon>Trypanosoma</taxon>
    </lineage>
</organism>
<dbReference type="InterPro" id="IPR017927">
    <property type="entry name" value="FAD-bd_FR_type"/>
</dbReference>
<evidence type="ECO:0000259" key="7">
    <source>
        <dbReference type="PROSITE" id="PS51384"/>
    </source>
</evidence>
<comment type="cofactor">
    <cofactor evidence="1 5">
        <name>FAD</name>
        <dbReference type="ChEBI" id="CHEBI:57692"/>
    </cofactor>
</comment>
<gene>
    <name evidence="8" type="ORF">Tco025E_01901</name>
</gene>
<dbReference type="InterPro" id="IPR039261">
    <property type="entry name" value="FNR_nucleotide-bd"/>
</dbReference>
<dbReference type="SUPFAM" id="SSF63380">
    <property type="entry name" value="Riboflavin synthase domain-like"/>
    <property type="match status" value="1"/>
</dbReference>
<evidence type="ECO:0000256" key="2">
    <source>
        <dbReference type="ARBA" id="ARBA00022630"/>
    </source>
</evidence>
<feature type="transmembrane region" description="Helical" evidence="6">
    <location>
        <begin position="63"/>
        <end position="85"/>
    </location>
</feature>
<dbReference type="GeneID" id="40315512"/>
<dbReference type="GO" id="GO:0004128">
    <property type="term" value="F:cytochrome-b5 reductase activity, acting on NAD(P)H"/>
    <property type="evidence" value="ECO:0007669"/>
    <property type="project" value="TreeGrafter"/>
</dbReference>
<keyword evidence="6" id="KW-0812">Transmembrane</keyword>
<dbReference type="Gene3D" id="2.40.30.10">
    <property type="entry name" value="Translation factors"/>
    <property type="match status" value="1"/>
</dbReference>
<keyword evidence="2 5" id="KW-0285">Flavoprotein</keyword>
<evidence type="ECO:0000256" key="5">
    <source>
        <dbReference type="PIRSR" id="PIRSR601834-1"/>
    </source>
</evidence>
<feature type="domain" description="FAD-binding FR-type" evidence="7">
    <location>
        <begin position="102"/>
        <end position="208"/>
    </location>
</feature>
<evidence type="ECO:0000313" key="8">
    <source>
        <dbReference type="EMBL" id="RNF25858.1"/>
    </source>
</evidence>
<name>A0A3R7PIN2_9TRYP</name>
<dbReference type="AlphaFoldDB" id="A0A3R7PIN2"/>
<keyword evidence="9" id="KW-1185">Reference proteome</keyword>
<keyword evidence="4" id="KW-0560">Oxidoreductase</keyword>
<evidence type="ECO:0000256" key="4">
    <source>
        <dbReference type="ARBA" id="ARBA00023002"/>
    </source>
</evidence>
<keyword evidence="6" id="KW-0472">Membrane</keyword>
<accession>A0A3R7PIN2</accession>
<feature type="binding site" evidence="5">
    <location>
        <position position="157"/>
    </location>
    <ligand>
        <name>FAD</name>
        <dbReference type="ChEBI" id="CHEBI:57692"/>
    </ligand>
</feature>
<dbReference type="InterPro" id="IPR008333">
    <property type="entry name" value="Cbr1-like_FAD-bd_dom"/>
</dbReference>
<feature type="binding site" evidence="5">
    <location>
        <position position="176"/>
    </location>
    <ligand>
        <name>FAD</name>
        <dbReference type="ChEBI" id="CHEBI:57692"/>
    </ligand>
</feature>
<dbReference type="PROSITE" id="PS51384">
    <property type="entry name" value="FAD_FR"/>
    <property type="match status" value="1"/>
</dbReference>
<feature type="binding site" evidence="5">
    <location>
        <position position="159"/>
    </location>
    <ligand>
        <name>FAD</name>
        <dbReference type="ChEBI" id="CHEBI:57692"/>
    </ligand>
</feature>
<sequence length="388" mass="43524">MGSPSGEGGGAPASASSWFGDGSGCKAWRRRRHPQREAARWSYELQDIPKRVRKLLYDVNVGYAARLSVVCGVAGGVFCALYYAFFVRRQEHRPLAKRSRFAPLVPATLIEKEKLTGSSMMLLRFALPNSYDYCGYQPVSSVRVTSGTVRGMGPVSRWYTPVSHPEQRGIVEFAIKDRDPGRMAARLRSLERGDRVYLGRWMREFPYRRNTYGELGLVCTTSGASIALQLMKVLDNDKADSTKLRLLYCHQTAKDIPFREVFDAYARRNPGRITANYNVLSLGKQTQAEGVRLGDNFFLGNIDPTVVEKALPPPAIADPATGKLVRPKILVCGPQSMLLPLCGRVSTLGNYYYWQGPFYKYCGFLRDMGYVRSQVYKFGVTTNLLAYQ</sequence>
<evidence type="ECO:0000256" key="3">
    <source>
        <dbReference type="ARBA" id="ARBA00022827"/>
    </source>
</evidence>
<evidence type="ECO:0000256" key="1">
    <source>
        <dbReference type="ARBA" id="ARBA00001974"/>
    </source>
</evidence>
<reference evidence="8 9" key="1">
    <citation type="journal article" date="2018" name="BMC Genomics">
        <title>Genomic comparison of Trypanosoma conorhini and Trypanosoma rangeli to Trypanosoma cruzi strains of high and low virulence.</title>
        <authorList>
            <person name="Bradwell K.R."/>
            <person name="Koparde V.N."/>
            <person name="Matveyev A.V."/>
            <person name="Serrano M.G."/>
            <person name="Alves J.M."/>
            <person name="Parikh H."/>
            <person name="Huang B."/>
            <person name="Lee V."/>
            <person name="Espinosa-Alvarez O."/>
            <person name="Ortiz P.A."/>
            <person name="Costa-Martins A.G."/>
            <person name="Teixeira M.M."/>
            <person name="Buck G.A."/>
        </authorList>
    </citation>
    <scope>NUCLEOTIDE SEQUENCE [LARGE SCALE GENOMIC DNA]</scope>
    <source>
        <strain evidence="8 9">025E</strain>
    </source>
</reference>
<keyword evidence="3 5" id="KW-0274">FAD</keyword>
<keyword evidence="6" id="KW-1133">Transmembrane helix</keyword>
<dbReference type="PANTHER" id="PTHR19370">
    <property type="entry name" value="NADH-CYTOCHROME B5 REDUCTASE"/>
    <property type="match status" value="1"/>
</dbReference>
<dbReference type="Proteomes" id="UP000284403">
    <property type="component" value="Unassembled WGS sequence"/>
</dbReference>
<dbReference type="InterPro" id="IPR001834">
    <property type="entry name" value="CBR-like"/>
</dbReference>
<evidence type="ECO:0000313" key="9">
    <source>
        <dbReference type="Proteomes" id="UP000284403"/>
    </source>
</evidence>
<dbReference type="Gene3D" id="3.40.50.80">
    <property type="entry name" value="Nucleotide-binding domain of ferredoxin-NADP reductase (FNR) module"/>
    <property type="match status" value="1"/>
</dbReference>
<feature type="binding site" evidence="5">
    <location>
        <position position="183"/>
    </location>
    <ligand>
        <name>FAD</name>
        <dbReference type="ChEBI" id="CHEBI:57692"/>
    </ligand>
</feature>
<dbReference type="Pfam" id="PF00970">
    <property type="entry name" value="FAD_binding_6"/>
    <property type="match status" value="1"/>
</dbReference>
<dbReference type="PANTHER" id="PTHR19370:SF190">
    <property type="entry name" value="NADH-CYTOCHROME B5 REDUCTASE-LIKE PROTEIN"/>
    <property type="match status" value="1"/>
</dbReference>
<evidence type="ECO:0000256" key="6">
    <source>
        <dbReference type="SAM" id="Phobius"/>
    </source>
</evidence>
<dbReference type="InterPro" id="IPR017938">
    <property type="entry name" value="Riboflavin_synthase-like_b-brl"/>
</dbReference>
<dbReference type="EMBL" id="MKKU01000069">
    <property type="protein sequence ID" value="RNF25858.1"/>
    <property type="molecule type" value="Genomic_DNA"/>
</dbReference>
<dbReference type="OrthoDB" id="432685at2759"/>
<dbReference type="InterPro" id="IPR001433">
    <property type="entry name" value="OxRdtase_FAD/NAD-bd"/>
</dbReference>
<dbReference type="CDD" id="cd06183">
    <property type="entry name" value="cyt_b5_reduct_like"/>
    <property type="match status" value="1"/>
</dbReference>
<dbReference type="SUPFAM" id="SSF52343">
    <property type="entry name" value="Ferredoxin reductase-like, C-terminal NADP-linked domain"/>
    <property type="match status" value="1"/>
</dbReference>
<dbReference type="RefSeq" id="XP_029231064.1">
    <property type="nucleotide sequence ID" value="XM_029368837.1"/>
</dbReference>
<dbReference type="Pfam" id="PF00175">
    <property type="entry name" value="NAD_binding_1"/>
    <property type="match status" value="1"/>
</dbReference>
<proteinExistence type="predicted"/>
<comment type="caution">
    <text evidence="8">The sequence shown here is derived from an EMBL/GenBank/DDBJ whole genome shotgun (WGS) entry which is preliminary data.</text>
</comment>
<protein>
    <submittedName>
        <fullName evidence="8">Putative NADH-cytochrome b5 reductase</fullName>
    </submittedName>
</protein>